<gene>
    <name evidence="6" type="ORF">C0Z19_25265</name>
</gene>
<comment type="caution">
    <text evidence="6">The sequence shown here is derived from an EMBL/GenBank/DDBJ whole genome shotgun (WGS) entry which is preliminary data.</text>
</comment>
<dbReference type="PANTHER" id="PTHR30546">
    <property type="entry name" value="FLAVODOXIN-RELATED PROTEIN WRBA-RELATED"/>
    <property type="match status" value="1"/>
</dbReference>
<keyword evidence="2" id="KW-0285">Flavoprotein</keyword>
<evidence type="ECO:0000256" key="4">
    <source>
        <dbReference type="ARBA" id="ARBA00029652"/>
    </source>
</evidence>
<keyword evidence="7" id="KW-1185">Reference proteome</keyword>
<sequence length="196" mass="20964">MTQHASPVRAVVVYHSGYGHTARMATAIAEGAGAELVAIDSEGNLAAHAWEMLAAADAILFGSPTYMGGPSWQFKKFADASSKPWLEGTWKNKVFGGFTNSASMNGDKLNTLEYFVLLAGQHSGIWVSMDIKPANMKASLRDDLNRMGSYLAPMAQTPADASPDEMSQGDLETARRYGTRVAMIAGQLVSGRSQSN</sequence>
<dbReference type="PROSITE" id="PS50902">
    <property type="entry name" value="FLAVODOXIN_LIKE"/>
    <property type="match status" value="1"/>
</dbReference>
<dbReference type="InterPro" id="IPR008254">
    <property type="entry name" value="Flavodoxin/NO_synth"/>
</dbReference>
<evidence type="ECO:0000256" key="2">
    <source>
        <dbReference type="ARBA" id="ARBA00022630"/>
    </source>
</evidence>
<dbReference type="EMBL" id="PNYB01000033">
    <property type="protein sequence ID" value="PMS16739.1"/>
    <property type="molecule type" value="Genomic_DNA"/>
</dbReference>
<dbReference type="PROSITE" id="PS00201">
    <property type="entry name" value="FLAVODOXIN"/>
    <property type="match status" value="1"/>
</dbReference>
<dbReference type="PANTHER" id="PTHR30546:SF23">
    <property type="entry name" value="FLAVOPROTEIN-LIKE PROTEIN YCP4-RELATED"/>
    <property type="match status" value="1"/>
</dbReference>
<dbReference type="SUPFAM" id="SSF52218">
    <property type="entry name" value="Flavoproteins"/>
    <property type="match status" value="1"/>
</dbReference>
<reference evidence="6 7" key="1">
    <citation type="submission" date="2018-01" db="EMBL/GenBank/DDBJ databases">
        <title>Whole genome analyses suggest that Burkholderia sensu lato contains two further novel genera in the rhizoxinica-symbiotica group Mycetohabitans gen. nov., and Trinickia gen. nov.: implications for the evolution of diazotrophy and nodulation in the Burkholderiaceae.</title>
        <authorList>
            <person name="Estrada-de los Santos P."/>
            <person name="Palmer M."/>
            <person name="Chavez-Ramirez B."/>
            <person name="Beukes C."/>
            <person name="Steenkamp E.T."/>
            <person name="Hirsch A.M."/>
            <person name="Manyaka P."/>
            <person name="Maluk M."/>
            <person name="Lafos M."/>
            <person name="Crook M."/>
            <person name="Gross E."/>
            <person name="Simon M.F."/>
            <person name="Bueno dos Reis Junior F."/>
            <person name="Poole P.S."/>
            <person name="Venter S.N."/>
            <person name="James E.K."/>
        </authorList>
    </citation>
    <scope>NUCLEOTIDE SEQUENCE [LARGE SCALE GENOMIC DNA]</scope>
    <source>
        <strain evidence="6 7">GP25-8</strain>
    </source>
</reference>
<accession>A0A2N7VHW2</accession>
<proteinExistence type="predicted"/>
<dbReference type="Pfam" id="PF03358">
    <property type="entry name" value="FMN_red"/>
    <property type="match status" value="1"/>
</dbReference>
<keyword evidence="3" id="KW-0288">FMN</keyword>
<evidence type="ECO:0000313" key="7">
    <source>
        <dbReference type="Proteomes" id="UP000235347"/>
    </source>
</evidence>
<name>A0A2N7VHW2_9BURK</name>
<feature type="domain" description="Flavodoxin-like" evidence="5">
    <location>
        <begin position="10"/>
        <end position="182"/>
    </location>
</feature>
<dbReference type="GO" id="GO:0003955">
    <property type="term" value="F:NAD(P)H dehydrogenase (quinone) activity"/>
    <property type="evidence" value="ECO:0007669"/>
    <property type="project" value="TreeGrafter"/>
</dbReference>
<evidence type="ECO:0000259" key="5">
    <source>
        <dbReference type="PROSITE" id="PS50902"/>
    </source>
</evidence>
<dbReference type="InterPro" id="IPR001226">
    <property type="entry name" value="Flavodoxin_CS"/>
</dbReference>
<evidence type="ECO:0000313" key="6">
    <source>
        <dbReference type="EMBL" id="PMS16739.1"/>
    </source>
</evidence>
<dbReference type="Gene3D" id="3.40.50.360">
    <property type="match status" value="1"/>
</dbReference>
<dbReference type="GO" id="GO:0009055">
    <property type="term" value="F:electron transfer activity"/>
    <property type="evidence" value="ECO:0007669"/>
    <property type="project" value="InterPro"/>
</dbReference>
<organism evidence="6 7">
    <name type="scientific">Trinickia soli</name>
    <dbReference type="NCBI Taxonomy" id="380675"/>
    <lineage>
        <taxon>Bacteria</taxon>
        <taxon>Pseudomonadati</taxon>
        <taxon>Pseudomonadota</taxon>
        <taxon>Betaproteobacteria</taxon>
        <taxon>Burkholderiales</taxon>
        <taxon>Burkholderiaceae</taxon>
        <taxon>Trinickia</taxon>
    </lineage>
</organism>
<dbReference type="GO" id="GO:0016020">
    <property type="term" value="C:membrane"/>
    <property type="evidence" value="ECO:0007669"/>
    <property type="project" value="TreeGrafter"/>
</dbReference>
<comment type="cofactor">
    <cofactor evidence="1">
        <name>FMN</name>
        <dbReference type="ChEBI" id="CHEBI:58210"/>
    </cofactor>
</comment>
<protein>
    <recommendedName>
        <fullName evidence="4">Flavoprotein WrbA</fullName>
    </recommendedName>
</protein>
<dbReference type="InterPro" id="IPR029039">
    <property type="entry name" value="Flavoprotein-like_sf"/>
</dbReference>
<dbReference type="RefSeq" id="WP_102612578.1">
    <property type="nucleotide sequence ID" value="NZ_CADIKD010000028.1"/>
</dbReference>
<evidence type="ECO:0000256" key="1">
    <source>
        <dbReference type="ARBA" id="ARBA00001917"/>
    </source>
</evidence>
<dbReference type="AlphaFoldDB" id="A0A2N7VHW2"/>
<evidence type="ECO:0000256" key="3">
    <source>
        <dbReference type="ARBA" id="ARBA00022643"/>
    </source>
</evidence>
<dbReference type="Proteomes" id="UP000235347">
    <property type="component" value="Unassembled WGS sequence"/>
</dbReference>
<dbReference type="InterPro" id="IPR005025">
    <property type="entry name" value="FMN_Rdtase-like_dom"/>
</dbReference>
<dbReference type="GO" id="GO:0010181">
    <property type="term" value="F:FMN binding"/>
    <property type="evidence" value="ECO:0007669"/>
    <property type="project" value="InterPro"/>
</dbReference>